<keyword evidence="4" id="KW-0539">Nucleus</keyword>
<dbReference type="GO" id="GO:0005634">
    <property type="term" value="C:nucleus"/>
    <property type="evidence" value="ECO:0007669"/>
    <property type="project" value="UniProtKB-SubCell"/>
</dbReference>
<sequence>MASSTQNAPFLKELASSNKKSRDGALESLRRFLRSRAEIDEIEFQKLWKGLFFCMWMSDRAKAQQTLANDLAELVNVVPAEKRLVFLRAFWKTMAHHWTSIDALRMNKFLLLVRRYLHATFQQMSMGSWGQETLIDAHLSLLEEIPLNPSDPKVPDGMRYHVIDIYVDELDRIDESRDGSMPLPVVLRPLETLKAKTRNKTVRKRTSEALADERLQNWQSVEGDESE</sequence>
<evidence type="ECO:0000313" key="6">
    <source>
        <dbReference type="Proteomes" id="UP000504638"/>
    </source>
</evidence>
<comment type="subcellular location">
    <subcellularLocation>
        <location evidence="1">Nucleus</location>
    </subcellularLocation>
</comment>
<protein>
    <recommendedName>
        <fullName evidence="8">Nucleolar protein NOP52 variant</fullName>
    </recommendedName>
</protein>
<evidence type="ECO:0000313" key="7">
    <source>
        <dbReference type="RefSeq" id="XP_033535969.1"/>
    </source>
</evidence>
<reference evidence="7" key="3">
    <citation type="submission" date="2025-04" db="UniProtKB">
        <authorList>
            <consortium name="RefSeq"/>
        </authorList>
    </citation>
    <scope>IDENTIFICATION</scope>
    <source>
        <strain evidence="7">CBS 781.70</strain>
    </source>
</reference>
<dbReference type="Proteomes" id="UP000504638">
    <property type="component" value="Unplaced"/>
</dbReference>
<evidence type="ECO:0000256" key="2">
    <source>
        <dbReference type="ARBA" id="ARBA00006374"/>
    </source>
</evidence>
<evidence type="ECO:0000256" key="4">
    <source>
        <dbReference type="ARBA" id="ARBA00023242"/>
    </source>
</evidence>
<keyword evidence="6" id="KW-1185">Reference proteome</keyword>
<dbReference type="InterPro" id="IPR010301">
    <property type="entry name" value="RRP1"/>
</dbReference>
<dbReference type="RefSeq" id="XP_033535969.1">
    <property type="nucleotide sequence ID" value="XM_033675775.1"/>
</dbReference>
<evidence type="ECO:0008006" key="8">
    <source>
        <dbReference type="Google" id="ProtNLM"/>
    </source>
</evidence>
<dbReference type="Pfam" id="PF05997">
    <property type="entry name" value="Nop52"/>
    <property type="match status" value="1"/>
</dbReference>
<evidence type="ECO:0000256" key="1">
    <source>
        <dbReference type="ARBA" id="ARBA00004123"/>
    </source>
</evidence>
<evidence type="ECO:0000313" key="5">
    <source>
        <dbReference type="EMBL" id="KAF1814338.1"/>
    </source>
</evidence>
<dbReference type="GO" id="GO:0006364">
    <property type="term" value="P:rRNA processing"/>
    <property type="evidence" value="ECO:0007669"/>
    <property type="project" value="UniProtKB-KW"/>
</dbReference>
<reference evidence="5 7" key="1">
    <citation type="submission" date="2020-01" db="EMBL/GenBank/DDBJ databases">
        <authorList>
            <consortium name="DOE Joint Genome Institute"/>
            <person name="Haridas S."/>
            <person name="Albert R."/>
            <person name="Binder M."/>
            <person name="Bloem J."/>
            <person name="Labutti K."/>
            <person name="Salamov A."/>
            <person name="Andreopoulos B."/>
            <person name="Baker S.E."/>
            <person name="Barry K."/>
            <person name="Bills G."/>
            <person name="Bluhm B.H."/>
            <person name="Cannon C."/>
            <person name="Castanera R."/>
            <person name="Culley D.E."/>
            <person name="Daum C."/>
            <person name="Ezra D."/>
            <person name="Gonzalez J.B."/>
            <person name="Henrissat B."/>
            <person name="Kuo A."/>
            <person name="Liang C."/>
            <person name="Lipzen A."/>
            <person name="Lutzoni F."/>
            <person name="Magnuson J."/>
            <person name="Mondo S."/>
            <person name="Nolan M."/>
            <person name="Ohm R."/>
            <person name="Pangilinan J."/>
            <person name="Park H.-J."/>
            <person name="Ramirez L."/>
            <person name="Alfaro M."/>
            <person name="Sun H."/>
            <person name="Tritt A."/>
            <person name="Yoshinaga Y."/>
            <person name="Zwiers L.-H."/>
            <person name="Turgeon B.G."/>
            <person name="Goodwin S.B."/>
            <person name="Spatafora J.W."/>
            <person name="Crous P.W."/>
            <person name="Grigoriev I.V."/>
        </authorList>
    </citation>
    <scope>NUCLEOTIDE SEQUENCE</scope>
    <source>
        <strain evidence="5 7">CBS 781.70</strain>
    </source>
</reference>
<dbReference type="GeneID" id="54416345"/>
<feature type="non-terminal residue" evidence="5">
    <location>
        <position position="227"/>
    </location>
</feature>
<dbReference type="GO" id="GO:0030688">
    <property type="term" value="C:preribosome, small subunit precursor"/>
    <property type="evidence" value="ECO:0007669"/>
    <property type="project" value="InterPro"/>
</dbReference>
<gene>
    <name evidence="5 7" type="ORF">P152DRAFT_383245</name>
</gene>
<organism evidence="5">
    <name type="scientific">Eremomyces bilateralis CBS 781.70</name>
    <dbReference type="NCBI Taxonomy" id="1392243"/>
    <lineage>
        <taxon>Eukaryota</taxon>
        <taxon>Fungi</taxon>
        <taxon>Dikarya</taxon>
        <taxon>Ascomycota</taxon>
        <taxon>Pezizomycotina</taxon>
        <taxon>Dothideomycetes</taxon>
        <taxon>Dothideomycetes incertae sedis</taxon>
        <taxon>Eremomycetales</taxon>
        <taxon>Eremomycetaceae</taxon>
        <taxon>Eremomyces</taxon>
    </lineage>
</organism>
<dbReference type="OrthoDB" id="2019504at2759"/>
<comment type="similarity">
    <text evidence="2">Belongs to the RRP1 family.</text>
</comment>
<reference evidence="7" key="2">
    <citation type="submission" date="2020-04" db="EMBL/GenBank/DDBJ databases">
        <authorList>
            <consortium name="NCBI Genome Project"/>
        </authorList>
    </citation>
    <scope>NUCLEOTIDE SEQUENCE</scope>
    <source>
        <strain evidence="7">CBS 781.70</strain>
    </source>
</reference>
<proteinExistence type="inferred from homology"/>
<keyword evidence="3" id="KW-0698">rRNA processing</keyword>
<dbReference type="PANTHER" id="PTHR13026:SF0">
    <property type="entry name" value="RIBOSOMAL RNA PROCESSING 1B"/>
    <property type="match status" value="1"/>
</dbReference>
<accession>A0A6G1G8D9</accession>
<name>A0A6G1G8D9_9PEZI</name>
<dbReference type="PANTHER" id="PTHR13026">
    <property type="entry name" value="NNP-1 PROTEIN NOVEL NUCLEAR PROTEIN 1 NOP52"/>
    <property type="match status" value="1"/>
</dbReference>
<dbReference type="EMBL" id="ML975153">
    <property type="protein sequence ID" value="KAF1814338.1"/>
    <property type="molecule type" value="Genomic_DNA"/>
</dbReference>
<dbReference type="AlphaFoldDB" id="A0A6G1G8D9"/>
<evidence type="ECO:0000256" key="3">
    <source>
        <dbReference type="ARBA" id="ARBA00022552"/>
    </source>
</evidence>